<reference evidence="2 3" key="1">
    <citation type="submission" date="2016-02" db="EMBL/GenBank/DDBJ databases">
        <authorList>
            <person name="Wen L."/>
            <person name="He K."/>
            <person name="Yang H."/>
        </authorList>
    </citation>
    <scope>NUCLEOTIDE SEQUENCE [LARGE SCALE GENOMIC DNA]</scope>
    <source>
        <strain evidence="2 3">CZ1127</strain>
    </source>
</reference>
<keyword evidence="1" id="KW-0812">Transmembrane</keyword>
<feature type="transmembrane region" description="Helical" evidence="1">
    <location>
        <begin position="91"/>
        <end position="118"/>
    </location>
</feature>
<keyword evidence="1" id="KW-0472">Membrane</keyword>
<name>A0A1B1Y279_9FLAO</name>
<keyword evidence="3" id="KW-1185">Reference proteome</keyword>
<gene>
    <name evidence="2" type="ORF">AXE80_00415</name>
</gene>
<organism evidence="2 3">
    <name type="scientific">Wenyingzhuangia fucanilytica</name>
    <dbReference type="NCBI Taxonomy" id="1790137"/>
    <lineage>
        <taxon>Bacteria</taxon>
        <taxon>Pseudomonadati</taxon>
        <taxon>Bacteroidota</taxon>
        <taxon>Flavobacteriia</taxon>
        <taxon>Flavobacteriales</taxon>
        <taxon>Flavobacteriaceae</taxon>
        <taxon>Wenyingzhuangia</taxon>
    </lineage>
</organism>
<dbReference type="InterPro" id="IPR009325">
    <property type="entry name" value="DUF983"/>
</dbReference>
<protein>
    <recommendedName>
        <fullName evidence="4">DUF983 domain-containing protein</fullName>
    </recommendedName>
</protein>
<dbReference type="KEGG" id="wfu:AXE80_00415"/>
<dbReference type="Proteomes" id="UP000092967">
    <property type="component" value="Chromosome"/>
</dbReference>
<evidence type="ECO:0008006" key="4">
    <source>
        <dbReference type="Google" id="ProtNLM"/>
    </source>
</evidence>
<dbReference type="EMBL" id="CP014224">
    <property type="protein sequence ID" value="ANW94849.1"/>
    <property type="molecule type" value="Genomic_DNA"/>
</dbReference>
<dbReference type="RefSeq" id="WP_068823953.1">
    <property type="nucleotide sequence ID" value="NZ_CP014224.1"/>
</dbReference>
<evidence type="ECO:0000313" key="2">
    <source>
        <dbReference type="EMBL" id="ANW94849.1"/>
    </source>
</evidence>
<proteinExistence type="predicted"/>
<dbReference type="STRING" id="1790137.AXE80_00415"/>
<dbReference type="AlphaFoldDB" id="A0A1B1Y279"/>
<dbReference type="Pfam" id="PF06170">
    <property type="entry name" value="DUF983"/>
    <property type="match status" value="1"/>
</dbReference>
<evidence type="ECO:0000313" key="3">
    <source>
        <dbReference type="Proteomes" id="UP000092967"/>
    </source>
</evidence>
<sequence>MFTKESKLYSIINSKCPQCHEGDFFENKLSLNVLKTTATKTNCPKCNLKYMREPSFFYGAMYVGYGLSVGLAIALYIISSVFVGLSMRQSIVTIAIGLFILAPWSLRISRVIWIHLFIKYQKDPNKRVK</sequence>
<keyword evidence="1" id="KW-1133">Transmembrane helix</keyword>
<dbReference type="OrthoDB" id="9790326at2"/>
<evidence type="ECO:0000256" key="1">
    <source>
        <dbReference type="SAM" id="Phobius"/>
    </source>
</evidence>
<accession>A0A1B1Y279</accession>
<feature type="transmembrane region" description="Helical" evidence="1">
    <location>
        <begin position="56"/>
        <end position="79"/>
    </location>
</feature>